<dbReference type="Pfam" id="PF03781">
    <property type="entry name" value="FGE-sulfatase"/>
    <property type="match status" value="1"/>
</dbReference>
<dbReference type="Gene3D" id="3.90.1580.10">
    <property type="entry name" value="paralog of FGE (formylglycine-generating enzyme)"/>
    <property type="match status" value="1"/>
</dbReference>
<sequence>MVVTCGRECKFRNSTGACRSDKIMLDQNGVCGKYEKKKIQVFREDNVVIFDNAGIPSIMVRYTRNKDAEKVHPMFKIGDDTYDEIYISKYKNCVYNGRAYSLPFQKPKTNVTLEEAEEFCRAKGEGWHLMTAMERGYIANDSYKNNTLPHGNTDYGKYHADPEETCDLFNGYQGLTGTGPATWFSDHTVFGVDGLCGDTWEWVRGLRLNDGRLEVAKENDAADMSVDLTKESHVWEAVKSNGDPVYIDTTDDRIRFTTEKPEETDYTGSQWGDVVFDCGISEQMDDLAMFTAEPKAYIYADSEGERLPLCGGNWSDGAGAGVFYVYLASPRTNSGSYLGFRSAFYRKTDNR</sequence>
<reference evidence="2" key="1">
    <citation type="journal article" date="2021" name="Proc. Natl. Acad. Sci. U.S.A.">
        <title>A Catalog of Tens of Thousands of Viruses from Human Metagenomes Reveals Hidden Associations with Chronic Diseases.</title>
        <authorList>
            <person name="Tisza M.J."/>
            <person name="Buck C.B."/>
        </authorList>
    </citation>
    <scope>NUCLEOTIDE SEQUENCE</scope>
    <source>
        <strain evidence="2">Ct5xZ3</strain>
    </source>
</reference>
<dbReference type="SUPFAM" id="SSF56436">
    <property type="entry name" value="C-type lectin-like"/>
    <property type="match status" value="1"/>
</dbReference>
<evidence type="ECO:0000259" key="1">
    <source>
        <dbReference type="Pfam" id="PF03781"/>
    </source>
</evidence>
<dbReference type="InterPro" id="IPR042095">
    <property type="entry name" value="SUMF_sf"/>
</dbReference>
<name>A0A8S5RS76_9CAUD</name>
<dbReference type="InterPro" id="IPR016187">
    <property type="entry name" value="CTDL_fold"/>
</dbReference>
<proteinExistence type="predicted"/>
<dbReference type="InterPro" id="IPR005532">
    <property type="entry name" value="SUMF_dom"/>
</dbReference>
<dbReference type="EMBL" id="BK057794">
    <property type="protein sequence ID" value="DAE92113.1"/>
    <property type="molecule type" value="Genomic_DNA"/>
</dbReference>
<protein>
    <recommendedName>
        <fullName evidence="1">Sulfatase-modifying factor enzyme-like domain-containing protein</fullName>
    </recommendedName>
</protein>
<organism evidence="2">
    <name type="scientific">Myoviridae sp. ct5xZ3</name>
    <dbReference type="NCBI Taxonomy" id="2827601"/>
    <lineage>
        <taxon>Viruses</taxon>
        <taxon>Duplodnaviria</taxon>
        <taxon>Heunggongvirae</taxon>
        <taxon>Uroviricota</taxon>
        <taxon>Caudoviricetes</taxon>
    </lineage>
</organism>
<accession>A0A8S5RS76</accession>
<evidence type="ECO:0000313" key="2">
    <source>
        <dbReference type="EMBL" id="DAE92113.1"/>
    </source>
</evidence>
<feature type="domain" description="Sulfatase-modifying factor enzyme-like" evidence="1">
    <location>
        <begin position="88"/>
        <end position="205"/>
    </location>
</feature>